<dbReference type="InterPro" id="IPR038461">
    <property type="entry name" value="Schlafen_AlbA_2_dom_sf"/>
</dbReference>
<dbReference type="Gene3D" id="3.30.950.30">
    <property type="entry name" value="Schlafen, AAA domain"/>
    <property type="match status" value="1"/>
</dbReference>
<protein>
    <recommendedName>
        <fullName evidence="2">Schlafen AlbA-2 domain-containing protein</fullName>
    </recommendedName>
</protein>
<evidence type="ECO:0000313" key="3">
    <source>
        <dbReference type="EMBL" id="GKT16843.1"/>
    </source>
</evidence>
<gene>
    <name evidence="3" type="ORF">ADUPG1_010995</name>
</gene>
<keyword evidence="4" id="KW-1185">Reference proteome</keyword>
<accession>A0ABQ5JU52</accession>
<reference evidence="3" key="1">
    <citation type="submission" date="2022-03" db="EMBL/GenBank/DDBJ databases">
        <title>Draft genome sequence of Aduncisulcus paluster, a free-living microaerophilic Fornicata.</title>
        <authorList>
            <person name="Yuyama I."/>
            <person name="Kume K."/>
            <person name="Tamura T."/>
            <person name="Inagaki Y."/>
            <person name="Hashimoto T."/>
        </authorList>
    </citation>
    <scope>NUCLEOTIDE SEQUENCE</scope>
    <source>
        <strain evidence="3">NY0171</strain>
    </source>
</reference>
<feature type="region of interest" description="Disordered" evidence="1">
    <location>
        <begin position="721"/>
        <end position="766"/>
    </location>
</feature>
<feature type="domain" description="Schlafen AlbA-2" evidence="2">
    <location>
        <begin position="784"/>
        <end position="934"/>
    </location>
</feature>
<comment type="caution">
    <text evidence="3">The sequence shown here is derived from an EMBL/GenBank/DDBJ whole genome shotgun (WGS) entry which is preliminary data.</text>
</comment>
<evidence type="ECO:0000256" key="1">
    <source>
        <dbReference type="SAM" id="MobiDB-lite"/>
    </source>
</evidence>
<dbReference type="Pfam" id="PF04326">
    <property type="entry name" value="SLFN_AlbA_2"/>
    <property type="match status" value="1"/>
</dbReference>
<name>A0ABQ5JU52_9EUKA</name>
<sequence>MDITSLKHYFHSILPKVAPETPHDVKNIFFSISHGIVAIILENNEEVSVESLNTAFAVFEKIVKDIVERVPPREYEIFFPNGKGGSDVKFLEEVLDIYFLQNPLLCCSILCFLSAFCNHLDGKKVHDSDLIQFSGIKDGIVPLLDIFGISPMSIQILLTKCTNISSLCSIIYNEKFYSEIRTRCFRSKTIKKHSFSGAKLILQRWKEQSKKSQDKYYFYDKKPMHSLHNSSDLSYCMALSTTLLTKNIIITHELDGKQKFTPMEFSKNLVESPKNIILSALIALELVKTRTSKEHNYNRTFMLGLSILKASNRLLDDPRSVNPGDIQRIMLFIITIGSIAAHFIPRSVLDDEYREITRIPPNFFKAVFPVFYEIGMYLSNAMTFNYVPKELFLALHDGIICCSRLVEIDGTLVDQILSIWSCCACGSEPFHTEVTEHWKDALTMNKNAISRSLDVFYSKTYQHDMEKEYSVSFFSRITSESFDSYRVDQEDISGEIRDPDAKPAQISTQAHDIIETNPRGKKRSYPRFSGSSSLPTNPSLDASSFSHKTEEESMSEENDQAHDTSFLRSSGQILVYPEPHSLDKTRHSRKEEEETSEPIPRSVWPPNPSWPSVPMKDISSAFPRPRSEEDSHISWTSSPGPGELGEVDVLKTVASDDDVKEVIADIWEDSDEIDLEVDFIEGKSGAQNETKDIDTDSKKPLFPTSIYSDDVEFLSTVSSPKASSVHPFSISDSSSAKFSTPNPHSTPNRSSSRSGQHSIHHSSSSSLPALPLPFYPSQQLHLEEDTFTEFKSFSSGVLSPKGGSMSDKDRFSYEMLRAVCGFMNGNGGRILFGITDAGYVNGIPGNPDDIRLLAEQILLSGLVPPPVGDAVPVVRLYPVGPHRRSGRHVLVVTVNPPSPTDRPADTGGLYFANTRESDSKKLNCYLRKNGMTRRLTVYDVALHVRNVTKKECSK</sequence>
<dbReference type="Proteomes" id="UP001057375">
    <property type="component" value="Unassembled WGS sequence"/>
</dbReference>
<evidence type="ECO:0000259" key="2">
    <source>
        <dbReference type="Pfam" id="PF04326"/>
    </source>
</evidence>
<feature type="compositionally biased region" description="Low complexity" evidence="1">
    <location>
        <begin position="729"/>
        <end position="739"/>
    </location>
</feature>
<evidence type="ECO:0000313" key="4">
    <source>
        <dbReference type="Proteomes" id="UP001057375"/>
    </source>
</evidence>
<feature type="compositionally biased region" description="Polar residues" evidence="1">
    <location>
        <begin position="529"/>
        <end position="546"/>
    </location>
</feature>
<feature type="compositionally biased region" description="Polar residues" evidence="1">
    <location>
        <begin position="740"/>
        <end position="749"/>
    </location>
</feature>
<feature type="region of interest" description="Disordered" evidence="1">
    <location>
        <begin position="493"/>
        <end position="641"/>
    </location>
</feature>
<dbReference type="InterPro" id="IPR007421">
    <property type="entry name" value="Schlafen_AlbA_2_dom"/>
</dbReference>
<proteinExistence type="predicted"/>
<feature type="compositionally biased region" description="Basic and acidic residues" evidence="1">
    <location>
        <begin position="580"/>
        <end position="592"/>
    </location>
</feature>
<dbReference type="EMBL" id="BQXS01011795">
    <property type="protein sequence ID" value="GKT16843.1"/>
    <property type="molecule type" value="Genomic_DNA"/>
</dbReference>
<feature type="compositionally biased region" description="Low complexity" evidence="1">
    <location>
        <begin position="750"/>
        <end position="766"/>
    </location>
</feature>
<organism evidence="3 4">
    <name type="scientific">Aduncisulcus paluster</name>
    <dbReference type="NCBI Taxonomy" id="2918883"/>
    <lineage>
        <taxon>Eukaryota</taxon>
        <taxon>Metamonada</taxon>
        <taxon>Carpediemonas-like organisms</taxon>
        <taxon>Aduncisulcus</taxon>
    </lineage>
</organism>